<dbReference type="AlphaFoldDB" id="A0A2N0ZB60"/>
<dbReference type="RefSeq" id="WP_066196063.1">
    <property type="nucleotide sequence ID" value="NZ_JARMMB010000009.1"/>
</dbReference>
<evidence type="ECO:0000313" key="2">
    <source>
        <dbReference type="Proteomes" id="UP000233343"/>
    </source>
</evidence>
<accession>A0A2N0ZB60</accession>
<name>A0A2N0ZB60_9BACI</name>
<dbReference type="InterPro" id="IPR014054">
    <property type="entry name" value="Phage_regulatory_Rha"/>
</dbReference>
<evidence type="ECO:0008006" key="3">
    <source>
        <dbReference type="Google" id="ProtNLM"/>
    </source>
</evidence>
<reference evidence="1 2" key="1">
    <citation type="journal article" date="2010" name="Int. J. Syst. Evol. Microbiol.">
        <title>Bacillus horneckiae sp. nov., isolated from a spacecraft-assembly clean room.</title>
        <authorList>
            <person name="Vaishampayan P."/>
            <person name="Probst A."/>
            <person name="Krishnamurthi S."/>
            <person name="Ghosh S."/>
            <person name="Osman S."/>
            <person name="McDowall A."/>
            <person name="Ruckmani A."/>
            <person name="Mayilraj S."/>
            <person name="Venkateswaran K."/>
        </authorList>
    </citation>
    <scope>NUCLEOTIDE SEQUENCE [LARGE SCALE GENOMIC DNA]</scope>
    <source>
        <strain evidence="2">1PO1SC</strain>
    </source>
</reference>
<evidence type="ECO:0000313" key="1">
    <source>
        <dbReference type="EMBL" id="PKG26752.1"/>
    </source>
</evidence>
<dbReference type="Proteomes" id="UP000233343">
    <property type="component" value="Unassembled WGS sequence"/>
</dbReference>
<sequence>MSQLMNSNIKMTSLDIAQLTGKQHKNVMADIRKEIKELGEEVGQLIFQPSSYINSQNKEHPCFSFGKDGAMQLALKYDAKTRFKVIQRIEELENSYRPYIRPSEQEIKRMNAEARLENARVRKANTYLKLSNVDTLSKEYKSILVAKASETLSGEKILPYAKSEQQTYSAKNLGEMFGVSPQRIGLITNKHNLKIEEYGEWYRDKSRYSSKEIDSFRYFDSVIPRLEEILGVDKSS</sequence>
<organism evidence="1 2">
    <name type="scientific">Cytobacillus horneckiae</name>
    <dbReference type="NCBI Taxonomy" id="549687"/>
    <lineage>
        <taxon>Bacteria</taxon>
        <taxon>Bacillati</taxon>
        <taxon>Bacillota</taxon>
        <taxon>Bacilli</taxon>
        <taxon>Bacillales</taxon>
        <taxon>Bacillaceae</taxon>
        <taxon>Cytobacillus</taxon>
    </lineage>
</organism>
<protein>
    <recommendedName>
        <fullName evidence="3">Rha family transcriptional regulator</fullName>
    </recommendedName>
</protein>
<dbReference type="Pfam" id="PF09669">
    <property type="entry name" value="Phage_pRha"/>
    <property type="match status" value="1"/>
</dbReference>
<dbReference type="EMBL" id="PISD01000059">
    <property type="protein sequence ID" value="PKG26752.1"/>
    <property type="molecule type" value="Genomic_DNA"/>
</dbReference>
<gene>
    <name evidence="1" type="ORF">CWS20_22495</name>
</gene>
<dbReference type="NCBIfam" id="TIGR02681">
    <property type="entry name" value="phage_pRha"/>
    <property type="match status" value="1"/>
</dbReference>
<proteinExistence type="predicted"/>
<comment type="caution">
    <text evidence="1">The sequence shown here is derived from an EMBL/GenBank/DDBJ whole genome shotgun (WGS) entry which is preliminary data.</text>
</comment>
<keyword evidence="2" id="KW-1185">Reference proteome</keyword>